<dbReference type="PANTHER" id="PTHR12741:SF48">
    <property type="entry name" value="1,3-BETA-GLUCAN SYNTHASE COMPONENT FKS1-RELATED"/>
    <property type="match status" value="1"/>
</dbReference>
<dbReference type="Pfam" id="PF04652">
    <property type="entry name" value="Vta1"/>
    <property type="match status" value="1"/>
</dbReference>
<accession>A0A9D4WI62</accession>
<comment type="subcellular location">
    <subcellularLocation>
        <location evidence="1">Endomembrane system</location>
    </subcellularLocation>
</comment>
<dbReference type="InterPro" id="IPR023175">
    <property type="entry name" value="Vta1/CALS_N_sf"/>
</dbReference>
<dbReference type="Proteomes" id="UP001058974">
    <property type="component" value="Chromosome 6"/>
</dbReference>
<dbReference type="PANTHER" id="PTHR12741">
    <property type="entry name" value="LYST-INTERACTING PROTEIN LIP5 DOPAMINE RESPONSIVE PROTEIN DRG-1"/>
    <property type="match status" value="1"/>
</dbReference>
<dbReference type="SMART" id="SM01205">
    <property type="entry name" value="FKS1_dom1"/>
    <property type="match status" value="1"/>
</dbReference>
<organism evidence="4 5">
    <name type="scientific">Pisum sativum</name>
    <name type="common">Garden pea</name>
    <name type="synonym">Lathyrus oleraceus</name>
    <dbReference type="NCBI Taxonomy" id="3888"/>
    <lineage>
        <taxon>Eukaryota</taxon>
        <taxon>Viridiplantae</taxon>
        <taxon>Streptophyta</taxon>
        <taxon>Embryophyta</taxon>
        <taxon>Tracheophyta</taxon>
        <taxon>Spermatophyta</taxon>
        <taxon>Magnoliopsida</taxon>
        <taxon>eudicotyledons</taxon>
        <taxon>Gunneridae</taxon>
        <taxon>Pentapetalae</taxon>
        <taxon>rosids</taxon>
        <taxon>fabids</taxon>
        <taxon>Fabales</taxon>
        <taxon>Fabaceae</taxon>
        <taxon>Papilionoideae</taxon>
        <taxon>50 kb inversion clade</taxon>
        <taxon>NPAAA clade</taxon>
        <taxon>Hologalegina</taxon>
        <taxon>IRL clade</taxon>
        <taxon>Fabeae</taxon>
        <taxon>Lathyrus</taxon>
    </lineage>
</organism>
<dbReference type="Pfam" id="PF14288">
    <property type="entry name" value="FKS1_dom1"/>
    <property type="match status" value="1"/>
</dbReference>
<dbReference type="GO" id="GO:0046527">
    <property type="term" value="F:glucosyltransferase activity"/>
    <property type="evidence" value="ECO:0007669"/>
    <property type="project" value="TreeGrafter"/>
</dbReference>
<feature type="domain" description="1,3-beta-glucan synthase component FKS1-like" evidence="3">
    <location>
        <begin position="293"/>
        <end position="409"/>
    </location>
</feature>
<reference evidence="4 5" key="1">
    <citation type="journal article" date="2022" name="Nat. Genet.">
        <title>Improved pea reference genome and pan-genome highlight genomic features and evolutionary characteristics.</title>
        <authorList>
            <person name="Yang T."/>
            <person name="Liu R."/>
            <person name="Luo Y."/>
            <person name="Hu S."/>
            <person name="Wang D."/>
            <person name="Wang C."/>
            <person name="Pandey M.K."/>
            <person name="Ge S."/>
            <person name="Xu Q."/>
            <person name="Li N."/>
            <person name="Li G."/>
            <person name="Huang Y."/>
            <person name="Saxena R.K."/>
            <person name="Ji Y."/>
            <person name="Li M."/>
            <person name="Yan X."/>
            <person name="He Y."/>
            <person name="Liu Y."/>
            <person name="Wang X."/>
            <person name="Xiang C."/>
            <person name="Varshney R.K."/>
            <person name="Ding H."/>
            <person name="Gao S."/>
            <person name="Zong X."/>
        </authorList>
    </citation>
    <scope>NUCLEOTIDE SEQUENCE [LARGE SCALE GENOMIC DNA]</scope>
    <source>
        <strain evidence="4 5">cv. Zhongwan 6</strain>
    </source>
</reference>
<dbReference type="GO" id="GO:0012505">
    <property type="term" value="C:endomembrane system"/>
    <property type="evidence" value="ECO:0007669"/>
    <property type="project" value="UniProtKB-SubCell"/>
</dbReference>
<evidence type="ECO:0000256" key="1">
    <source>
        <dbReference type="ARBA" id="ARBA00004308"/>
    </source>
</evidence>
<dbReference type="Gramene" id="Psat06G0650100-T1">
    <property type="protein sequence ID" value="KAI5402049.1"/>
    <property type="gene ID" value="KIW84_066501"/>
</dbReference>
<dbReference type="Gene3D" id="1.25.40.270">
    <property type="entry name" value="Vacuolar protein sorting-associated protein vta1"/>
    <property type="match status" value="1"/>
</dbReference>
<dbReference type="GO" id="GO:0005886">
    <property type="term" value="C:plasma membrane"/>
    <property type="evidence" value="ECO:0007669"/>
    <property type="project" value="TreeGrafter"/>
</dbReference>
<evidence type="ECO:0000259" key="3">
    <source>
        <dbReference type="SMART" id="SM01205"/>
    </source>
</evidence>
<dbReference type="AlphaFoldDB" id="A0A9D4WI62"/>
<gene>
    <name evidence="4" type="ORF">KIW84_066501</name>
</gene>
<proteinExistence type="predicted"/>
<evidence type="ECO:0000313" key="5">
    <source>
        <dbReference type="Proteomes" id="UP001058974"/>
    </source>
</evidence>
<keyword evidence="5" id="KW-1185">Reference proteome</keyword>
<dbReference type="InterPro" id="IPR026899">
    <property type="entry name" value="FKS1-like_dom1"/>
</dbReference>
<evidence type="ECO:0000256" key="2">
    <source>
        <dbReference type="ARBA" id="ARBA00023136"/>
    </source>
</evidence>
<protein>
    <submittedName>
        <fullName evidence="4">Callose synthase 2</fullName>
    </submittedName>
</protein>
<dbReference type="InterPro" id="IPR039431">
    <property type="entry name" value="Vta1/CALS_N"/>
</dbReference>
<sequence length="510" mass="58894">MSSRAGPSEPQGPVMQRRITRTQTAGNLGEAIFDSEVVPSSLVEIAPILRVANEVEKTHPRVAYLCRFYAFEKAHRLDPTSSGRGVRQFKTALLQRLERENDPTLQGRIKKSDAPQLTKAYQTANVLFEVLKAVNMTQSMEVDREILETQDKVAEKTEILVPYNILPLDPDSANQAIMRFPEIQTAVFALRNTRGLAWPKNYKKRKDEDILDWLGAMYGFQKHNVANQREHLILLLANVHIRQFPKPDQQPKLDDRALTEVMKKLFKNYKKWCKYLGRKSSLWLPTIQQEVQQRKLLYMGLYLLIWGEAANLRFLPECLCYIYHHMAFELYGMLAGNVSPMTGENIKPAYGGEEEAFLSKVVTPIYNVIAKEAERTKRGRSKHSQWRNYDDINEYFWSADCFRLGWPMRADADFFCLPVEQLYFDKLKGNKPDNRDRWVGKGNFVEIRSFWHIFRSFDRMWSFFILSLQAMIIVAWNGNGDLSAIFNGNVFKKALSVFITAAILKLGQGT</sequence>
<comment type="caution">
    <text evidence="4">The sequence shown here is derived from an EMBL/GenBank/DDBJ whole genome shotgun (WGS) entry which is preliminary data.</text>
</comment>
<dbReference type="EMBL" id="JAMSHJ010000006">
    <property type="protein sequence ID" value="KAI5402049.1"/>
    <property type="molecule type" value="Genomic_DNA"/>
</dbReference>
<evidence type="ECO:0000313" key="4">
    <source>
        <dbReference type="EMBL" id="KAI5402049.1"/>
    </source>
</evidence>
<name>A0A9D4WI62_PEA</name>
<keyword evidence="2" id="KW-0472">Membrane</keyword>